<dbReference type="SUPFAM" id="SSF161098">
    <property type="entry name" value="MetI-like"/>
    <property type="match status" value="1"/>
</dbReference>
<comment type="subcellular location">
    <subcellularLocation>
        <location evidence="1 8">Cell membrane</location>
        <topology evidence="1 8">Multi-pass membrane protein</topology>
    </subcellularLocation>
</comment>
<evidence type="ECO:0000259" key="9">
    <source>
        <dbReference type="PROSITE" id="PS50928"/>
    </source>
</evidence>
<evidence type="ECO:0000256" key="2">
    <source>
        <dbReference type="ARBA" id="ARBA00022448"/>
    </source>
</evidence>
<evidence type="ECO:0000256" key="8">
    <source>
        <dbReference type="RuleBase" id="RU363032"/>
    </source>
</evidence>
<dbReference type="InterPro" id="IPR035906">
    <property type="entry name" value="MetI-like_sf"/>
</dbReference>
<gene>
    <name evidence="10" type="ORF">AFL42_09920</name>
</gene>
<comment type="similarity">
    <text evidence="8">Belongs to the binding-protein-dependent transport system permease family.</text>
</comment>
<organism evidence="10 11">
    <name type="scientific">Oceanobacillus caeni</name>
    <dbReference type="NCBI Taxonomy" id="405946"/>
    <lineage>
        <taxon>Bacteria</taxon>
        <taxon>Bacillati</taxon>
        <taxon>Bacillota</taxon>
        <taxon>Bacilli</taxon>
        <taxon>Bacillales</taxon>
        <taxon>Bacillaceae</taxon>
        <taxon>Oceanobacillus</taxon>
    </lineage>
</organism>
<keyword evidence="7 8" id="KW-0472">Membrane</keyword>
<proteinExistence type="inferred from homology"/>
<dbReference type="Pfam" id="PF00528">
    <property type="entry name" value="BPD_transp_1"/>
    <property type="match status" value="1"/>
</dbReference>
<feature type="domain" description="ABC transmembrane type-1" evidence="9">
    <location>
        <begin position="17"/>
        <end position="214"/>
    </location>
</feature>
<evidence type="ECO:0000313" key="10">
    <source>
        <dbReference type="EMBL" id="KPH74533.1"/>
    </source>
</evidence>
<dbReference type="CDD" id="cd06261">
    <property type="entry name" value="TM_PBP2"/>
    <property type="match status" value="1"/>
</dbReference>
<keyword evidence="5" id="KW-0029">Amino-acid transport</keyword>
<dbReference type="PROSITE" id="PS50928">
    <property type="entry name" value="ABC_TM1"/>
    <property type="match status" value="1"/>
</dbReference>
<evidence type="ECO:0000256" key="1">
    <source>
        <dbReference type="ARBA" id="ARBA00004651"/>
    </source>
</evidence>
<keyword evidence="11" id="KW-1185">Reference proteome</keyword>
<dbReference type="InterPro" id="IPR010065">
    <property type="entry name" value="AA_ABC_transptr_permease_3TM"/>
</dbReference>
<dbReference type="Gene3D" id="1.10.3720.10">
    <property type="entry name" value="MetI-like"/>
    <property type="match status" value="1"/>
</dbReference>
<protein>
    <recommendedName>
        <fullName evidence="9">ABC transmembrane type-1 domain-containing protein</fullName>
    </recommendedName>
</protein>
<dbReference type="EMBL" id="LGTK01000030">
    <property type="protein sequence ID" value="KPH74533.1"/>
    <property type="molecule type" value="Genomic_DNA"/>
</dbReference>
<reference evidence="10 11" key="1">
    <citation type="submission" date="2015-07" db="EMBL/GenBank/DDBJ databases">
        <title>High-quality draft genome sequence of Oceanobacillus caeni HM6, a bacillus isolated from a human feces.</title>
        <authorList>
            <person name="Kumar J."/>
            <person name="Verma M.K."/>
            <person name="Pandey R."/>
            <person name="Bhambi M."/>
            <person name="Chauhan N."/>
        </authorList>
    </citation>
    <scope>NUCLEOTIDE SEQUENCE [LARGE SCALE GENOMIC DNA]</scope>
    <source>
        <strain evidence="10 11">HM6</strain>
    </source>
</reference>
<evidence type="ECO:0000256" key="4">
    <source>
        <dbReference type="ARBA" id="ARBA00022692"/>
    </source>
</evidence>
<keyword evidence="4 8" id="KW-0812">Transmembrane</keyword>
<dbReference type="InterPro" id="IPR000515">
    <property type="entry name" value="MetI-like"/>
</dbReference>
<comment type="caution">
    <text evidence="10">The sequence shown here is derived from an EMBL/GenBank/DDBJ whole genome shotgun (WGS) entry which is preliminary data.</text>
</comment>
<evidence type="ECO:0000256" key="7">
    <source>
        <dbReference type="ARBA" id="ARBA00023136"/>
    </source>
</evidence>
<dbReference type="Proteomes" id="UP000037854">
    <property type="component" value="Unassembled WGS sequence"/>
</dbReference>
<feature type="transmembrane region" description="Helical" evidence="8">
    <location>
        <begin position="20"/>
        <end position="43"/>
    </location>
</feature>
<dbReference type="PANTHER" id="PTHR30614">
    <property type="entry name" value="MEMBRANE COMPONENT OF AMINO ACID ABC TRANSPORTER"/>
    <property type="match status" value="1"/>
</dbReference>
<feature type="transmembrane region" description="Helical" evidence="8">
    <location>
        <begin position="195"/>
        <end position="214"/>
    </location>
</feature>
<evidence type="ECO:0000256" key="6">
    <source>
        <dbReference type="ARBA" id="ARBA00022989"/>
    </source>
</evidence>
<name>A0ABR5MIQ0_9BACI</name>
<dbReference type="NCBIfam" id="TIGR01726">
    <property type="entry name" value="HEQRo_perm_3TM"/>
    <property type="match status" value="1"/>
</dbReference>
<sequence>MDITFMLEILPQFLSVLPITLLIIVVSTICGFLLSVLVVAIRIKKVRLLNPIMGMYISFTRSTPILLQLFLIYYGLPVVLALMGIHINDMNATTASIITLIIYNGAYMSEVVRPAYLAVERGQHEAADSLGFSPFKKLYRIIIPQVAPIALPGLGNAIIYLIHDTSLIFAIGVVDIMGLANIIISSNYGMNQIEIYLLIAIIYWIVSMLSEQMIKYLERRKQRLPYNGSTKEVA</sequence>
<feature type="transmembrane region" description="Helical" evidence="8">
    <location>
        <begin position="138"/>
        <end position="160"/>
    </location>
</feature>
<evidence type="ECO:0000313" key="11">
    <source>
        <dbReference type="Proteomes" id="UP000037854"/>
    </source>
</evidence>
<dbReference type="RefSeq" id="WP_060668533.1">
    <property type="nucleotide sequence ID" value="NZ_LGTK01000030.1"/>
</dbReference>
<keyword evidence="2 8" id="KW-0813">Transport</keyword>
<evidence type="ECO:0000256" key="5">
    <source>
        <dbReference type="ARBA" id="ARBA00022970"/>
    </source>
</evidence>
<dbReference type="PANTHER" id="PTHR30614:SF0">
    <property type="entry name" value="L-CYSTINE TRANSPORT SYSTEM PERMEASE PROTEIN TCYL"/>
    <property type="match status" value="1"/>
</dbReference>
<feature type="transmembrane region" description="Helical" evidence="8">
    <location>
        <begin position="64"/>
        <end position="87"/>
    </location>
</feature>
<evidence type="ECO:0000256" key="3">
    <source>
        <dbReference type="ARBA" id="ARBA00022475"/>
    </source>
</evidence>
<keyword evidence="6 8" id="KW-1133">Transmembrane helix</keyword>
<dbReference type="InterPro" id="IPR043429">
    <property type="entry name" value="ArtM/GltK/GlnP/TcyL/YhdX-like"/>
</dbReference>
<feature type="transmembrane region" description="Helical" evidence="8">
    <location>
        <begin position="167"/>
        <end position="189"/>
    </location>
</feature>
<keyword evidence="3" id="KW-1003">Cell membrane</keyword>
<accession>A0ABR5MIQ0</accession>